<protein>
    <submittedName>
        <fullName evidence="1">Uncharacterized protein</fullName>
    </submittedName>
</protein>
<evidence type="ECO:0000313" key="2">
    <source>
        <dbReference type="Proteomes" id="UP000827952"/>
    </source>
</evidence>
<accession>A0AAE8Y379</accession>
<dbReference type="EMBL" id="OK149171">
    <property type="protein sequence ID" value="UCR75550.1"/>
    <property type="molecule type" value="Genomic_DNA"/>
</dbReference>
<keyword evidence="2" id="KW-1185">Reference proteome</keyword>
<dbReference type="Proteomes" id="UP000827952">
    <property type="component" value="Segment"/>
</dbReference>
<gene>
    <name evidence="1" type="ORF">vBAfaPQDWS595_66</name>
</gene>
<reference evidence="1" key="1">
    <citation type="submission" date="2021-09" db="EMBL/GenBank/DDBJ databases">
        <title>Complete genome analysis of a novel Alcaligenes phage vB_Af_QDWS595.</title>
        <authorList>
            <person name="Jing Y."/>
            <person name="Wang J."/>
        </authorList>
    </citation>
    <scope>NUCLEOTIDE SEQUENCE</scope>
</reference>
<dbReference type="Pfam" id="PF19698">
    <property type="entry name" value="DUF6197"/>
    <property type="match status" value="1"/>
</dbReference>
<proteinExistence type="predicted"/>
<name>A0AAE8Y379_9CAUD</name>
<dbReference type="InterPro" id="IPR045677">
    <property type="entry name" value="DUF6197"/>
</dbReference>
<evidence type="ECO:0000313" key="1">
    <source>
        <dbReference type="EMBL" id="UCR75550.1"/>
    </source>
</evidence>
<sequence>MSNKNFTKPSELLRAAKEIISTPDSWCQNSLAINDKEWGVSSLSPEACAWCSIGCLVKATDGNGASNGDSVYSEAGGYLTSIVSLFANPDNPVDSIAHFNDSHSHERVMELFDMAIEKAEGEGK</sequence>
<organism evidence="1 2">
    <name type="scientific">Alcaligenes phage vB_Af_QDWS595</name>
    <dbReference type="NCBI Taxonomy" id="2877946"/>
    <lineage>
        <taxon>Viruses</taxon>
        <taxon>Duplodnaviria</taxon>
        <taxon>Heunggongvirae</taxon>
        <taxon>Uroviricota</taxon>
        <taxon>Caudoviricetes</taxon>
        <taxon>Schitoviridae</taxon>
        <taxon>Petruschkyvirus</taxon>
        <taxon>Petruschkyvirus QDWS595</taxon>
    </lineage>
</organism>